<gene>
    <name evidence="2" type="ORF">THF1A12_170077</name>
</gene>
<dbReference type="AlphaFoldDB" id="A0AAU9QLC0"/>
<keyword evidence="1" id="KW-0812">Transmembrane</keyword>
<evidence type="ECO:0000313" key="3">
    <source>
        <dbReference type="Proteomes" id="UP001295462"/>
    </source>
</evidence>
<dbReference type="EMBL" id="CAKMUD010000069">
    <property type="protein sequence ID" value="CAH1581700.1"/>
    <property type="molecule type" value="Genomic_DNA"/>
</dbReference>
<protein>
    <submittedName>
        <fullName evidence="2">Uncharacterized protein</fullName>
    </submittedName>
</protein>
<evidence type="ECO:0000313" key="2">
    <source>
        <dbReference type="EMBL" id="CAH1581700.1"/>
    </source>
</evidence>
<organism evidence="2 3">
    <name type="scientific">Vibrio jasicida</name>
    <dbReference type="NCBI Taxonomy" id="766224"/>
    <lineage>
        <taxon>Bacteria</taxon>
        <taxon>Pseudomonadati</taxon>
        <taxon>Pseudomonadota</taxon>
        <taxon>Gammaproteobacteria</taxon>
        <taxon>Vibrionales</taxon>
        <taxon>Vibrionaceae</taxon>
        <taxon>Vibrio</taxon>
    </lineage>
</organism>
<evidence type="ECO:0000256" key="1">
    <source>
        <dbReference type="SAM" id="Phobius"/>
    </source>
</evidence>
<dbReference type="Proteomes" id="UP001295462">
    <property type="component" value="Unassembled WGS sequence"/>
</dbReference>
<dbReference type="PROSITE" id="PS51257">
    <property type="entry name" value="PROKAR_LIPOPROTEIN"/>
    <property type="match status" value="1"/>
</dbReference>
<feature type="transmembrane region" description="Helical" evidence="1">
    <location>
        <begin position="20"/>
        <end position="38"/>
    </location>
</feature>
<accession>A0AAU9QLC0</accession>
<keyword evidence="1" id="KW-1133">Transmembrane helix</keyword>
<keyword evidence="1" id="KW-0472">Membrane</keyword>
<proteinExistence type="predicted"/>
<reference evidence="2" key="1">
    <citation type="submission" date="2022-01" db="EMBL/GenBank/DDBJ databases">
        <authorList>
            <person name="Lagorce A."/>
        </authorList>
    </citation>
    <scope>NUCLEOTIDE SEQUENCE</scope>
    <source>
        <strain evidence="2">Th15_F1_A12</strain>
    </source>
</reference>
<comment type="caution">
    <text evidence="2">The sequence shown here is derived from an EMBL/GenBank/DDBJ whole genome shotgun (WGS) entry which is preliminary data.</text>
</comment>
<name>A0AAU9QLC0_9VIBR</name>
<sequence length="39" mass="4335">MIERIDVILKCEASEIASENHLSLSSIILFSGCLFILLI</sequence>